<evidence type="ECO:0000256" key="7">
    <source>
        <dbReference type="RuleBase" id="RU003942"/>
    </source>
</evidence>
<dbReference type="GO" id="GO:0022857">
    <property type="term" value="F:transmembrane transporter activity"/>
    <property type="evidence" value="ECO:0007669"/>
    <property type="project" value="InterPro"/>
</dbReference>
<reference evidence="9 10" key="1">
    <citation type="submission" date="2019-02" db="EMBL/GenBank/DDBJ databases">
        <title>Genomic data mining of an Antarctic deep-sea actinobacterium, Janibacterlimosus P3-3-X1.</title>
        <authorList>
            <person name="Liao L."/>
            <person name="Chen B."/>
        </authorList>
    </citation>
    <scope>NUCLEOTIDE SEQUENCE [LARGE SCALE GENOMIC DNA]</scope>
    <source>
        <strain evidence="9 10">P3-3-X1</strain>
    </source>
</reference>
<keyword evidence="4 7" id="KW-0812">Transmembrane</keyword>
<dbReference type="GO" id="GO:0005886">
    <property type="term" value="C:plasma membrane"/>
    <property type="evidence" value="ECO:0007669"/>
    <property type="project" value="UniProtKB-SubCell"/>
</dbReference>
<keyword evidence="6 8" id="KW-0472">Membrane</keyword>
<dbReference type="STRING" id="1216970.GCA_001570985_00397"/>
<proteinExistence type="inferred from homology"/>
<evidence type="ECO:0000256" key="5">
    <source>
        <dbReference type="ARBA" id="ARBA00022989"/>
    </source>
</evidence>
<gene>
    <name evidence="9" type="ORF">EXU32_03240</name>
</gene>
<dbReference type="Gene3D" id="1.10.3730.20">
    <property type="match status" value="1"/>
</dbReference>
<evidence type="ECO:0000313" key="9">
    <source>
        <dbReference type="EMBL" id="QBF45366.1"/>
    </source>
</evidence>
<evidence type="ECO:0000256" key="8">
    <source>
        <dbReference type="SAM" id="Phobius"/>
    </source>
</evidence>
<name>A0A4P6MRF8_9MICO</name>
<feature type="transmembrane region" description="Helical" evidence="8">
    <location>
        <begin position="82"/>
        <end position="103"/>
    </location>
</feature>
<comment type="subcellular location">
    <subcellularLocation>
        <location evidence="1 7">Cell membrane</location>
        <topology evidence="1 7">Multi-pass membrane protein</topology>
    </subcellularLocation>
</comment>
<keyword evidence="10" id="KW-1185">Reference proteome</keyword>
<dbReference type="InterPro" id="IPR037185">
    <property type="entry name" value="EmrE-like"/>
</dbReference>
<evidence type="ECO:0000256" key="2">
    <source>
        <dbReference type="ARBA" id="ARBA00022448"/>
    </source>
</evidence>
<dbReference type="PANTHER" id="PTHR30561">
    <property type="entry name" value="SMR FAMILY PROTON-DEPENDENT DRUG EFFLUX TRANSPORTER SUGE"/>
    <property type="match status" value="1"/>
</dbReference>
<organism evidence="9 10">
    <name type="scientific">Janibacter limosus</name>
    <dbReference type="NCBI Taxonomy" id="53458"/>
    <lineage>
        <taxon>Bacteria</taxon>
        <taxon>Bacillati</taxon>
        <taxon>Actinomycetota</taxon>
        <taxon>Actinomycetes</taxon>
        <taxon>Micrococcales</taxon>
        <taxon>Intrasporangiaceae</taxon>
        <taxon>Janibacter</taxon>
    </lineage>
</organism>
<evidence type="ECO:0000256" key="6">
    <source>
        <dbReference type="ARBA" id="ARBA00023136"/>
    </source>
</evidence>
<dbReference type="EMBL" id="CP036164">
    <property type="protein sequence ID" value="QBF45366.1"/>
    <property type="molecule type" value="Genomic_DNA"/>
</dbReference>
<keyword evidence="3" id="KW-1003">Cell membrane</keyword>
<dbReference type="KEGG" id="jli:EXU32_03240"/>
<dbReference type="Pfam" id="PF00893">
    <property type="entry name" value="Multi_Drug_Res"/>
    <property type="match status" value="1"/>
</dbReference>
<evidence type="ECO:0000256" key="4">
    <source>
        <dbReference type="ARBA" id="ARBA00022692"/>
    </source>
</evidence>
<dbReference type="InterPro" id="IPR000390">
    <property type="entry name" value="Small_drug/metabolite_transptr"/>
</dbReference>
<sequence>MPWIILLVSAVFEAVWATALGHSEGFSKPLPTVVFLVALAISMAGLGIAVRSIPIGTGYAIWTGVGAALTVIWAMATGEEAFSPAKALLIAGIVAAVVGLKLVPSRARP</sequence>
<evidence type="ECO:0000256" key="3">
    <source>
        <dbReference type="ARBA" id="ARBA00022475"/>
    </source>
</evidence>
<comment type="similarity">
    <text evidence="7">Belongs to the drug/metabolite transporter (DMT) superfamily. Small multidrug resistance (SMR) (TC 2.A.7.1) family.</text>
</comment>
<feature type="transmembrane region" description="Helical" evidence="8">
    <location>
        <begin position="57"/>
        <end position="76"/>
    </location>
</feature>
<keyword evidence="5 8" id="KW-1133">Transmembrane helix</keyword>
<evidence type="ECO:0000256" key="1">
    <source>
        <dbReference type="ARBA" id="ARBA00004651"/>
    </source>
</evidence>
<dbReference type="PANTHER" id="PTHR30561:SF0">
    <property type="entry name" value="GUANIDINIUM EXPORTER"/>
    <property type="match status" value="1"/>
</dbReference>
<protein>
    <submittedName>
        <fullName evidence="9">Multidrug efflux SMR transporter</fullName>
    </submittedName>
</protein>
<dbReference type="AlphaFoldDB" id="A0A4P6MRF8"/>
<dbReference type="InterPro" id="IPR045324">
    <property type="entry name" value="Small_multidrug_res"/>
</dbReference>
<dbReference type="Proteomes" id="UP000290408">
    <property type="component" value="Chromosome"/>
</dbReference>
<dbReference type="RefSeq" id="WP_130628606.1">
    <property type="nucleotide sequence ID" value="NZ_CP036164.1"/>
</dbReference>
<feature type="transmembrane region" description="Helical" evidence="8">
    <location>
        <begin position="33"/>
        <end position="50"/>
    </location>
</feature>
<accession>A0A4P6MRF8</accession>
<dbReference type="OrthoDB" id="21828at2"/>
<keyword evidence="2" id="KW-0813">Transport</keyword>
<dbReference type="SUPFAM" id="SSF103481">
    <property type="entry name" value="Multidrug resistance efflux transporter EmrE"/>
    <property type="match status" value="1"/>
</dbReference>
<evidence type="ECO:0000313" key="10">
    <source>
        <dbReference type="Proteomes" id="UP000290408"/>
    </source>
</evidence>